<organism evidence="3 4">
    <name type="scientific">Agrocybe chaxingu</name>
    <dbReference type="NCBI Taxonomy" id="84603"/>
    <lineage>
        <taxon>Eukaryota</taxon>
        <taxon>Fungi</taxon>
        <taxon>Dikarya</taxon>
        <taxon>Basidiomycota</taxon>
        <taxon>Agaricomycotina</taxon>
        <taxon>Agaricomycetes</taxon>
        <taxon>Agaricomycetidae</taxon>
        <taxon>Agaricales</taxon>
        <taxon>Agaricineae</taxon>
        <taxon>Strophariaceae</taxon>
        <taxon>Agrocybe</taxon>
    </lineage>
</organism>
<name>A0A9W8JUS7_9AGAR</name>
<feature type="compositionally biased region" description="Basic and acidic residues" evidence="1">
    <location>
        <begin position="168"/>
        <end position="195"/>
    </location>
</feature>
<feature type="transmembrane region" description="Helical" evidence="2">
    <location>
        <begin position="16"/>
        <end position="36"/>
    </location>
</feature>
<feature type="region of interest" description="Disordered" evidence="1">
    <location>
        <begin position="158"/>
        <end position="221"/>
    </location>
</feature>
<comment type="caution">
    <text evidence="3">The sequence shown here is derived from an EMBL/GenBank/DDBJ whole genome shotgun (WGS) entry which is preliminary data.</text>
</comment>
<keyword evidence="4" id="KW-1185">Reference proteome</keyword>
<dbReference type="OrthoDB" id="3070092at2759"/>
<gene>
    <name evidence="3" type="ORF">NLJ89_g7325</name>
</gene>
<dbReference type="Proteomes" id="UP001148786">
    <property type="component" value="Unassembled WGS sequence"/>
</dbReference>
<proteinExistence type="predicted"/>
<sequence>MATVSSNRPGSSKNTALYIAIPVVVIVCLTAFMVACRCKRNLRTPQARIPPKEPALQYYERQQYTSNVPGPPDVLPPPRSRLDMPVASPSALSQYPAFPIPMTALPHADNQPASPDFPVVLTVASLQEPDRTAPIPTSLLERMREVQRLMMEIHKLEGRPGATQEEEGTNRQRIRELQQRITELSERESDNRVDDTTGPSPMTPAIREPPPAYAFASSSTA</sequence>
<protein>
    <submittedName>
        <fullName evidence="3">Uncharacterized protein</fullName>
    </submittedName>
</protein>
<evidence type="ECO:0000313" key="3">
    <source>
        <dbReference type="EMBL" id="KAJ3505616.1"/>
    </source>
</evidence>
<dbReference type="AlphaFoldDB" id="A0A9W8JUS7"/>
<dbReference type="EMBL" id="JANKHO010000862">
    <property type="protein sequence ID" value="KAJ3505616.1"/>
    <property type="molecule type" value="Genomic_DNA"/>
</dbReference>
<keyword evidence="2" id="KW-0812">Transmembrane</keyword>
<evidence type="ECO:0000256" key="1">
    <source>
        <dbReference type="SAM" id="MobiDB-lite"/>
    </source>
</evidence>
<evidence type="ECO:0000256" key="2">
    <source>
        <dbReference type="SAM" id="Phobius"/>
    </source>
</evidence>
<reference evidence="3" key="1">
    <citation type="submission" date="2022-07" db="EMBL/GenBank/DDBJ databases">
        <title>Genome Sequence of Agrocybe chaxingu.</title>
        <authorList>
            <person name="Buettner E."/>
        </authorList>
    </citation>
    <scope>NUCLEOTIDE SEQUENCE</scope>
    <source>
        <strain evidence="3">MP-N11</strain>
    </source>
</reference>
<evidence type="ECO:0000313" key="4">
    <source>
        <dbReference type="Proteomes" id="UP001148786"/>
    </source>
</evidence>
<accession>A0A9W8JUS7</accession>
<keyword evidence="2" id="KW-0472">Membrane</keyword>
<keyword evidence="2" id="KW-1133">Transmembrane helix</keyword>